<keyword evidence="6" id="KW-1185">Reference proteome</keyword>
<comment type="caution">
    <text evidence="5">The sequence shown here is derived from an EMBL/GenBank/DDBJ whole genome shotgun (WGS) entry which is preliminary data.</text>
</comment>
<dbReference type="PROSITE" id="PS51585">
    <property type="entry name" value="SAM_MT_TPMT"/>
    <property type="match status" value="1"/>
</dbReference>
<dbReference type="Pfam" id="PF05724">
    <property type="entry name" value="TPMT"/>
    <property type="match status" value="1"/>
</dbReference>
<gene>
    <name evidence="5" type="ORF">Q4Q40_13695</name>
</gene>
<dbReference type="GO" id="GO:0032259">
    <property type="term" value="P:methylation"/>
    <property type="evidence" value="ECO:0007669"/>
    <property type="project" value="UniProtKB-KW"/>
</dbReference>
<organism evidence="5 6">
    <name type="scientific">Flavivirga jejuensis</name>
    <dbReference type="NCBI Taxonomy" id="870487"/>
    <lineage>
        <taxon>Bacteria</taxon>
        <taxon>Pseudomonadati</taxon>
        <taxon>Bacteroidota</taxon>
        <taxon>Flavobacteriia</taxon>
        <taxon>Flavobacteriales</taxon>
        <taxon>Flavobacteriaceae</taxon>
        <taxon>Flavivirga</taxon>
    </lineage>
</organism>
<evidence type="ECO:0000313" key="6">
    <source>
        <dbReference type="Proteomes" id="UP001176806"/>
    </source>
</evidence>
<keyword evidence="3" id="KW-0808">Transferase</keyword>
<name>A0ABT8WQ26_9FLAO</name>
<proteinExistence type="predicted"/>
<evidence type="ECO:0000313" key="5">
    <source>
        <dbReference type="EMBL" id="MDO5975246.1"/>
    </source>
</evidence>
<dbReference type="PANTHER" id="PTHR32183:SF6">
    <property type="entry name" value="CYSTEINE SULFINATE DESULFINASE_CYSTEINE DESULFURASE AND RELATED ENZYMES"/>
    <property type="match status" value="1"/>
</dbReference>
<dbReference type="InterPro" id="IPR008854">
    <property type="entry name" value="TPMT"/>
</dbReference>
<protein>
    <submittedName>
        <fullName evidence="5">SAM-dependent methyltransferase</fullName>
    </submittedName>
</protein>
<dbReference type="Proteomes" id="UP001176806">
    <property type="component" value="Unassembled WGS sequence"/>
</dbReference>
<sequence>MKADNNNDLETYWSKRYLDQSTGWDLGHVSEPIRCYVDQLKNKDIKILVPGAGNAYEAEYLYRSGFKNTYIVDISELPLNSFKDRVSDFPSKQIIHNDFFKLDSTFDLIIEQTFMCSFPPVDTIRPQYIKKMYDLLNANGKLVGLWFDIPLSGDLEKRPFGGTKSEYVALFSTYFKIKTLEEAYNSVSSRKGQELFGVLEKRS</sequence>
<accession>A0ABT8WQ26</accession>
<evidence type="ECO:0000256" key="2">
    <source>
        <dbReference type="ARBA" id="ARBA00022603"/>
    </source>
</evidence>
<evidence type="ECO:0000256" key="1">
    <source>
        <dbReference type="ARBA" id="ARBA00022553"/>
    </source>
</evidence>
<dbReference type="PANTHER" id="PTHR32183">
    <property type="match status" value="1"/>
</dbReference>
<reference evidence="5" key="1">
    <citation type="submission" date="2023-07" db="EMBL/GenBank/DDBJ databases">
        <title>Two novel species in the genus Flavivirga.</title>
        <authorList>
            <person name="Kwon K."/>
        </authorList>
    </citation>
    <scope>NUCLEOTIDE SEQUENCE</scope>
    <source>
        <strain evidence="5">KACC 14158</strain>
    </source>
</reference>
<keyword evidence="4" id="KW-0949">S-adenosyl-L-methionine</keyword>
<dbReference type="Gene3D" id="3.40.50.150">
    <property type="entry name" value="Vaccinia Virus protein VP39"/>
    <property type="match status" value="1"/>
</dbReference>
<dbReference type="CDD" id="cd02440">
    <property type="entry name" value="AdoMet_MTases"/>
    <property type="match status" value="1"/>
</dbReference>
<evidence type="ECO:0000256" key="3">
    <source>
        <dbReference type="ARBA" id="ARBA00022679"/>
    </source>
</evidence>
<dbReference type="GO" id="GO:0008168">
    <property type="term" value="F:methyltransferase activity"/>
    <property type="evidence" value="ECO:0007669"/>
    <property type="project" value="UniProtKB-KW"/>
</dbReference>
<dbReference type="SUPFAM" id="SSF53335">
    <property type="entry name" value="S-adenosyl-L-methionine-dependent methyltransferases"/>
    <property type="match status" value="1"/>
</dbReference>
<evidence type="ECO:0000256" key="4">
    <source>
        <dbReference type="ARBA" id="ARBA00022691"/>
    </source>
</evidence>
<dbReference type="InterPro" id="IPR029063">
    <property type="entry name" value="SAM-dependent_MTases_sf"/>
</dbReference>
<keyword evidence="2 5" id="KW-0489">Methyltransferase</keyword>
<keyword evidence="1" id="KW-0597">Phosphoprotein</keyword>
<dbReference type="RefSeq" id="WP_303302426.1">
    <property type="nucleotide sequence ID" value="NZ_BAABDA010000035.1"/>
</dbReference>
<dbReference type="EMBL" id="JAUOEL010000004">
    <property type="protein sequence ID" value="MDO5975246.1"/>
    <property type="molecule type" value="Genomic_DNA"/>
</dbReference>